<keyword evidence="9" id="KW-1133">Transmembrane helix</keyword>
<dbReference type="AlphaFoldDB" id="A0A859DRM4"/>
<dbReference type="InterPro" id="IPR004358">
    <property type="entry name" value="Sig_transdc_His_kin-like_C"/>
</dbReference>
<accession>A0A859DRM4</accession>
<dbReference type="GO" id="GO:0000155">
    <property type="term" value="F:phosphorelay sensor kinase activity"/>
    <property type="evidence" value="ECO:0007669"/>
    <property type="project" value="InterPro"/>
</dbReference>
<gene>
    <name evidence="12" type="ORF">GJQ69_07350</name>
    <name evidence="13" type="ORF">GKP14_06460</name>
</gene>
<evidence type="ECO:0000313" key="12">
    <source>
        <dbReference type="EMBL" id="QKN24314.1"/>
    </source>
</evidence>
<dbReference type="PROSITE" id="PS50109">
    <property type="entry name" value="HIS_KIN"/>
    <property type="match status" value="1"/>
</dbReference>
<comment type="subcellular location">
    <subcellularLocation>
        <location evidence="2">Membrane</location>
    </subcellularLocation>
</comment>
<dbReference type="EC" id="2.7.13.3" evidence="3"/>
<comment type="catalytic activity">
    <reaction evidence="1">
        <text>ATP + protein L-histidine = ADP + protein N-phospho-L-histidine.</text>
        <dbReference type="EC" id="2.7.13.3"/>
    </reaction>
</comment>
<dbReference type="Pfam" id="PF02518">
    <property type="entry name" value="HATPase_c"/>
    <property type="match status" value="1"/>
</dbReference>
<evidence type="ECO:0000256" key="2">
    <source>
        <dbReference type="ARBA" id="ARBA00004370"/>
    </source>
</evidence>
<dbReference type="PRINTS" id="PR00344">
    <property type="entry name" value="BCTRLSENSOR"/>
</dbReference>
<dbReference type="InterPro" id="IPR050736">
    <property type="entry name" value="Sensor_HK_Regulatory"/>
</dbReference>
<dbReference type="Pfam" id="PF00672">
    <property type="entry name" value="HAMP"/>
    <property type="match status" value="1"/>
</dbReference>
<dbReference type="Gene3D" id="6.10.340.10">
    <property type="match status" value="1"/>
</dbReference>
<dbReference type="PANTHER" id="PTHR43711">
    <property type="entry name" value="TWO-COMPONENT HISTIDINE KINASE"/>
    <property type="match status" value="1"/>
</dbReference>
<dbReference type="SUPFAM" id="SSF55874">
    <property type="entry name" value="ATPase domain of HSP90 chaperone/DNA topoisomerase II/histidine kinase"/>
    <property type="match status" value="1"/>
</dbReference>
<name>A0A859DRM4_9FIRM</name>
<dbReference type="InterPro" id="IPR003661">
    <property type="entry name" value="HisK_dim/P_dom"/>
</dbReference>
<protein>
    <recommendedName>
        <fullName evidence="3">histidine kinase</fullName>
        <ecNumber evidence="3">2.7.13.3</ecNumber>
    </recommendedName>
</protein>
<evidence type="ECO:0000256" key="6">
    <source>
        <dbReference type="ARBA" id="ARBA00022777"/>
    </source>
</evidence>
<dbReference type="FunFam" id="3.30.565.10:FF:000006">
    <property type="entry name" value="Sensor histidine kinase WalK"/>
    <property type="match status" value="1"/>
</dbReference>
<evidence type="ECO:0000256" key="1">
    <source>
        <dbReference type="ARBA" id="ARBA00000085"/>
    </source>
</evidence>
<feature type="transmembrane region" description="Helical" evidence="9">
    <location>
        <begin position="56"/>
        <end position="79"/>
    </location>
</feature>
<evidence type="ECO:0000256" key="8">
    <source>
        <dbReference type="ARBA" id="ARBA00023136"/>
    </source>
</evidence>
<sequence>MLNLLSHSEGWDIALKPNKQQNRTAAPPAAKAKRRFLFSIRNLRDSWKNVGIKWRIFSVFVVFTVVVLVVLWIFQTVLFDNFYEHTKRRELQQASETIQKNLNSPNLGSMIEETARNGQIYAVGIRSDGSILFSSDFSPNRFSGFVGEHLMQVMGKTLEEGGNHYEVISGHSSRLAAGDRALVYATVKQDSGSAYMIFLYTILTPMDATIRTIRTQIVWLTFILLGTGALLALYLSRHIGKPIIKITETAKELATGDYDIAFEETGYEEIAQLARTLNYAAHELGQVEHLQRDLVANVSHDLRTPLTMISGYAEIMRDLPGENTPENVQIIIDEANRLTSLVNDTLDLSKLQSGTQKVQKTEFNLTDNIRHILHRYDKMTDYVLSFDADRDVVVYADELKMSQVVYNLINNAITYTGKDRRVMLRQLVDGSQVKVEVTDTGEGIPEDKLKDIWKRYYKVDKEHKRAQIGTGLGLSIVKTILDMHDGTYGVRSAVGKGSTFWFSLTVKRELPLADKKNSLQAENAEGVEQK</sequence>
<dbReference type="Proteomes" id="UP000501316">
    <property type="component" value="Chromosome"/>
</dbReference>
<dbReference type="Gene3D" id="1.10.287.130">
    <property type="match status" value="1"/>
</dbReference>
<dbReference type="Gene3D" id="3.30.565.10">
    <property type="entry name" value="Histidine kinase-like ATPase, C-terminal domain"/>
    <property type="match status" value="1"/>
</dbReference>
<feature type="transmembrane region" description="Helical" evidence="9">
    <location>
        <begin position="217"/>
        <end position="235"/>
    </location>
</feature>
<keyword evidence="4" id="KW-0597">Phosphoprotein</keyword>
<reference evidence="13" key="2">
    <citation type="journal article" date="2021" name="Appl. Environ. Microbiol.">
        <title>Adaptability of a Caproate-Producing Bacterium Contributes to Its Dominance in an Anaerobic Fermentation System.</title>
        <authorList>
            <person name="Wang H."/>
            <person name="Gu Y."/>
            <person name="Zhou W."/>
            <person name="Zhao D."/>
            <person name="Qiao Z."/>
            <person name="Zheng J."/>
            <person name="Gao J."/>
            <person name="Chen X."/>
            <person name="Ren C."/>
            <person name="Xu Y."/>
        </authorList>
    </citation>
    <scope>NUCLEOTIDE SEQUENCE</scope>
    <source>
        <strain evidence="13">JNU-WLY1368</strain>
    </source>
</reference>
<evidence type="ECO:0000313" key="14">
    <source>
        <dbReference type="Proteomes" id="UP000501316"/>
    </source>
</evidence>
<dbReference type="EMBL" id="CP046051">
    <property type="protein sequence ID" value="QKN24314.1"/>
    <property type="molecule type" value="Genomic_DNA"/>
</dbReference>
<dbReference type="KEGG" id="clf:GJQ69_07350"/>
<dbReference type="CDD" id="cd00075">
    <property type="entry name" value="HATPase"/>
    <property type="match status" value="1"/>
</dbReference>
<dbReference type="InterPro" id="IPR036890">
    <property type="entry name" value="HATPase_C_sf"/>
</dbReference>
<evidence type="ECO:0000259" key="11">
    <source>
        <dbReference type="PROSITE" id="PS50885"/>
    </source>
</evidence>
<keyword evidence="9" id="KW-0812">Transmembrane</keyword>
<feature type="domain" description="HAMP" evidence="11">
    <location>
        <begin position="237"/>
        <end position="289"/>
    </location>
</feature>
<dbReference type="CDD" id="cd06225">
    <property type="entry name" value="HAMP"/>
    <property type="match status" value="1"/>
</dbReference>
<evidence type="ECO:0000259" key="10">
    <source>
        <dbReference type="PROSITE" id="PS50109"/>
    </source>
</evidence>
<dbReference type="CDD" id="cd00082">
    <property type="entry name" value="HisKA"/>
    <property type="match status" value="1"/>
</dbReference>
<dbReference type="Pfam" id="PF00512">
    <property type="entry name" value="HisKA"/>
    <property type="match status" value="1"/>
</dbReference>
<dbReference type="SMART" id="SM00388">
    <property type="entry name" value="HisKA"/>
    <property type="match status" value="1"/>
</dbReference>
<reference evidence="14 15" key="1">
    <citation type="submission" date="2019-11" db="EMBL/GenBank/DDBJ databases">
        <authorList>
            <person name="Ren C."/>
            <person name="Wang H."/>
            <person name="Xu Y."/>
        </authorList>
    </citation>
    <scope>NUCLEOTIDE SEQUENCE [LARGE SCALE GENOMIC DNA]</scope>
    <source>
        <strain evidence="15">JNU-WLY1368</strain>
        <strain evidence="12 14">LBM 19010</strain>
    </source>
</reference>
<dbReference type="SUPFAM" id="SSF158472">
    <property type="entry name" value="HAMP domain-like"/>
    <property type="match status" value="1"/>
</dbReference>
<evidence type="ECO:0000256" key="9">
    <source>
        <dbReference type="SAM" id="Phobius"/>
    </source>
</evidence>
<dbReference type="SMART" id="SM00387">
    <property type="entry name" value="HATPase_c"/>
    <property type="match status" value="1"/>
</dbReference>
<dbReference type="InterPro" id="IPR005467">
    <property type="entry name" value="His_kinase_dom"/>
</dbReference>
<dbReference type="PANTHER" id="PTHR43711:SF1">
    <property type="entry name" value="HISTIDINE KINASE 1"/>
    <property type="match status" value="1"/>
</dbReference>
<keyword evidence="6" id="KW-0418">Kinase</keyword>
<keyword evidence="15" id="KW-1185">Reference proteome</keyword>
<dbReference type="InterPro" id="IPR036097">
    <property type="entry name" value="HisK_dim/P_sf"/>
</dbReference>
<organism evidence="12 14">
    <name type="scientific">Caproicibacterium lactatifermentans</name>
    <dbReference type="NCBI Taxonomy" id="2666138"/>
    <lineage>
        <taxon>Bacteria</taxon>
        <taxon>Bacillati</taxon>
        <taxon>Bacillota</taxon>
        <taxon>Clostridia</taxon>
        <taxon>Eubacteriales</taxon>
        <taxon>Oscillospiraceae</taxon>
        <taxon>Caproicibacterium</taxon>
    </lineage>
</organism>
<keyword evidence="8 9" id="KW-0472">Membrane</keyword>
<proteinExistence type="predicted"/>
<reference evidence="13" key="3">
    <citation type="journal article" date="2022" name="Int. J. Syst. Evol. Microbiol.">
        <title>Caproicibacterium lactatifermentans sp. nov., isolated from pit clay used for the production of Chinese strong aroma-type liquor.</title>
        <authorList>
            <person name="Wang H."/>
            <person name="Gu Y."/>
            <person name="Zhao D."/>
            <person name="Qiao Z."/>
            <person name="Zheng J."/>
            <person name="Gao J."/>
            <person name="Ren C."/>
            <person name="Xu Y."/>
        </authorList>
    </citation>
    <scope>NUCLEOTIDE SEQUENCE</scope>
    <source>
        <strain evidence="13">JNU-WLY1368</strain>
    </source>
</reference>
<dbReference type="InterPro" id="IPR003594">
    <property type="entry name" value="HATPase_dom"/>
</dbReference>
<evidence type="ECO:0000256" key="7">
    <source>
        <dbReference type="ARBA" id="ARBA00023012"/>
    </source>
</evidence>
<dbReference type="EMBL" id="CP046161">
    <property type="protein sequence ID" value="QKO30673.1"/>
    <property type="molecule type" value="Genomic_DNA"/>
</dbReference>
<dbReference type="InterPro" id="IPR003660">
    <property type="entry name" value="HAMP_dom"/>
</dbReference>
<evidence type="ECO:0000313" key="13">
    <source>
        <dbReference type="EMBL" id="QKO30673.1"/>
    </source>
</evidence>
<dbReference type="SUPFAM" id="SSF47384">
    <property type="entry name" value="Homodimeric domain of signal transducing histidine kinase"/>
    <property type="match status" value="1"/>
</dbReference>
<dbReference type="Proteomes" id="UP000509623">
    <property type="component" value="Chromosome"/>
</dbReference>
<evidence type="ECO:0000256" key="4">
    <source>
        <dbReference type="ARBA" id="ARBA00022553"/>
    </source>
</evidence>
<dbReference type="PROSITE" id="PS50885">
    <property type="entry name" value="HAMP"/>
    <property type="match status" value="1"/>
</dbReference>
<dbReference type="GO" id="GO:0016020">
    <property type="term" value="C:membrane"/>
    <property type="evidence" value="ECO:0007669"/>
    <property type="project" value="UniProtKB-SubCell"/>
</dbReference>
<feature type="domain" description="Histidine kinase" evidence="10">
    <location>
        <begin position="297"/>
        <end position="508"/>
    </location>
</feature>
<keyword evidence="5" id="KW-0808">Transferase</keyword>
<dbReference type="FunFam" id="1.10.287.130:FF:000001">
    <property type="entry name" value="Two-component sensor histidine kinase"/>
    <property type="match status" value="1"/>
</dbReference>
<evidence type="ECO:0000313" key="15">
    <source>
        <dbReference type="Proteomes" id="UP000509623"/>
    </source>
</evidence>
<evidence type="ECO:0000256" key="3">
    <source>
        <dbReference type="ARBA" id="ARBA00012438"/>
    </source>
</evidence>
<evidence type="ECO:0000256" key="5">
    <source>
        <dbReference type="ARBA" id="ARBA00022679"/>
    </source>
</evidence>
<dbReference type="SMART" id="SM00304">
    <property type="entry name" value="HAMP"/>
    <property type="match status" value="1"/>
</dbReference>
<keyword evidence="7" id="KW-0902">Two-component regulatory system</keyword>